<organism evidence="4 5">
    <name type="scientific">Agrobacterium tumefaciens</name>
    <dbReference type="NCBI Taxonomy" id="358"/>
    <lineage>
        <taxon>Bacteria</taxon>
        <taxon>Pseudomonadati</taxon>
        <taxon>Pseudomonadota</taxon>
        <taxon>Alphaproteobacteria</taxon>
        <taxon>Hyphomicrobiales</taxon>
        <taxon>Rhizobiaceae</taxon>
        <taxon>Rhizobium/Agrobacterium group</taxon>
        <taxon>Agrobacterium</taxon>
        <taxon>Agrobacterium tumefaciens complex</taxon>
    </lineage>
</organism>
<evidence type="ECO:0008006" key="6">
    <source>
        <dbReference type="Google" id="ProtNLM"/>
    </source>
</evidence>
<dbReference type="InterPro" id="IPR043129">
    <property type="entry name" value="ATPase_NBD"/>
</dbReference>
<dbReference type="AlphaFoldDB" id="A0A176XFQ3"/>
<protein>
    <recommendedName>
        <fullName evidence="6">Carbohydrate kinase FGGY N-terminal domain-containing protein</fullName>
    </recommendedName>
</protein>
<keyword evidence="2" id="KW-0808">Transferase</keyword>
<comment type="caution">
    <text evidence="4">The sequence shown here is derived from an EMBL/GenBank/DDBJ whole genome shotgun (WGS) entry which is preliminary data.</text>
</comment>
<evidence type="ECO:0000256" key="3">
    <source>
        <dbReference type="ARBA" id="ARBA00022777"/>
    </source>
</evidence>
<dbReference type="RefSeq" id="WP_063948153.1">
    <property type="nucleotide sequence ID" value="NZ_LXPS01000008.1"/>
</dbReference>
<dbReference type="PANTHER" id="PTHR10196">
    <property type="entry name" value="SUGAR KINASE"/>
    <property type="match status" value="1"/>
</dbReference>
<evidence type="ECO:0000256" key="2">
    <source>
        <dbReference type="ARBA" id="ARBA00022679"/>
    </source>
</evidence>
<dbReference type="GO" id="GO:0004856">
    <property type="term" value="F:D-xylulokinase activity"/>
    <property type="evidence" value="ECO:0007669"/>
    <property type="project" value="TreeGrafter"/>
</dbReference>
<evidence type="ECO:0000313" key="5">
    <source>
        <dbReference type="Proteomes" id="UP000077098"/>
    </source>
</evidence>
<name>A0A176XFQ3_AGRTU</name>
<dbReference type="Gene3D" id="3.30.420.40">
    <property type="match status" value="2"/>
</dbReference>
<dbReference type="EMBL" id="LXPS01000008">
    <property type="protein sequence ID" value="OAE47990.1"/>
    <property type="molecule type" value="Genomic_DNA"/>
</dbReference>
<dbReference type="GO" id="GO:0005997">
    <property type="term" value="P:xylulose metabolic process"/>
    <property type="evidence" value="ECO:0007669"/>
    <property type="project" value="TreeGrafter"/>
</dbReference>
<dbReference type="Proteomes" id="UP000077098">
    <property type="component" value="Unassembled WGS sequence"/>
</dbReference>
<reference evidence="4 5" key="1">
    <citation type="submission" date="2016-05" db="EMBL/GenBank/DDBJ databases">
        <authorList>
            <person name="Lavstsen T."/>
            <person name="Jespersen J.S."/>
        </authorList>
    </citation>
    <scope>NUCLEOTIDE SEQUENCE [LARGE SCALE GENOMIC DNA]</scope>
    <source>
        <strain evidence="4 5">KCJ1736</strain>
    </source>
</reference>
<sequence length="272" mass="28537">MRRHDESLVVGIDIRTFGARAVAAFSTDHRDPADWRKAVETALRLALDAVEPGKIRTLAADGTSGTKLPASAVGEPLAVPMMYNDANDDNVILAWIARHAPQNSAVHGGTSGLAKLRTSQRQSEAFRVIHQADWIMGHFSGLYGVSDGNCALNTGYDPITRCWPGWIAETDADTALLPEILPARTLAASICADAAAAYGLPGNAVSVAGTTDGCASFLATGAHRPGDGVSVLGTTLTIVMLSDVPLFVPEYGIYSHRIGDMWLAGAITAGVT</sequence>
<accession>A0A176XFQ3</accession>
<keyword evidence="3" id="KW-0418">Kinase</keyword>
<evidence type="ECO:0000313" key="4">
    <source>
        <dbReference type="EMBL" id="OAE47990.1"/>
    </source>
</evidence>
<dbReference type="GO" id="GO:0019150">
    <property type="term" value="F:D-ribulokinase activity"/>
    <property type="evidence" value="ECO:0007669"/>
    <property type="project" value="TreeGrafter"/>
</dbReference>
<comment type="similarity">
    <text evidence="1">Belongs to the FGGY kinase family.</text>
</comment>
<gene>
    <name evidence="4" type="ORF">A7J57_15460</name>
</gene>
<evidence type="ECO:0000256" key="1">
    <source>
        <dbReference type="ARBA" id="ARBA00009156"/>
    </source>
</evidence>
<dbReference type="SUPFAM" id="SSF53067">
    <property type="entry name" value="Actin-like ATPase domain"/>
    <property type="match status" value="1"/>
</dbReference>
<proteinExistence type="inferred from homology"/>
<dbReference type="PANTHER" id="PTHR10196:SF80">
    <property type="entry name" value="D-RIBULOSE KINASE"/>
    <property type="match status" value="1"/>
</dbReference>
<dbReference type="GO" id="GO:0005829">
    <property type="term" value="C:cytosol"/>
    <property type="evidence" value="ECO:0007669"/>
    <property type="project" value="TreeGrafter"/>
</dbReference>